<name>A0A4Y8CL16_9HELO</name>
<dbReference type="SUPFAM" id="SSF57701">
    <property type="entry name" value="Zn2/Cys6 DNA-binding domain"/>
    <property type="match status" value="1"/>
</dbReference>
<dbReference type="Pfam" id="PF00172">
    <property type="entry name" value="Zn_clus"/>
    <property type="match status" value="1"/>
</dbReference>
<dbReference type="EMBL" id="PHWZ01000511">
    <property type="protein sequence ID" value="TEY37747.1"/>
    <property type="molecule type" value="Genomic_DNA"/>
</dbReference>
<feature type="compositionally biased region" description="Low complexity" evidence="2">
    <location>
        <begin position="182"/>
        <end position="192"/>
    </location>
</feature>
<feature type="region of interest" description="Disordered" evidence="2">
    <location>
        <begin position="178"/>
        <end position="198"/>
    </location>
</feature>
<dbReference type="InterPro" id="IPR001138">
    <property type="entry name" value="Zn2Cys6_DnaBD"/>
</dbReference>
<evidence type="ECO:0000313" key="5">
    <source>
        <dbReference type="Proteomes" id="UP000297299"/>
    </source>
</evidence>
<dbReference type="SMART" id="SM00066">
    <property type="entry name" value="GAL4"/>
    <property type="match status" value="1"/>
</dbReference>
<evidence type="ECO:0000313" key="4">
    <source>
        <dbReference type="EMBL" id="TEY37747.1"/>
    </source>
</evidence>
<gene>
    <name evidence="4" type="ORF">BOTCAL_0512g00040</name>
</gene>
<dbReference type="GO" id="GO:0008270">
    <property type="term" value="F:zinc ion binding"/>
    <property type="evidence" value="ECO:0007669"/>
    <property type="project" value="InterPro"/>
</dbReference>
<dbReference type="Proteomes" id="UP000297299">
    <property type="component" value="Unassembled WGS sequence"/>
</dbReference>
<dbReference type="GO" id="GO:0001080">
    <property type="term" value="P:nitrogen catabolite activation of transcription from RNA polymerase II promoter"/>
    <property type="evidence" value="ECO:0007669"/>
    <property type="project" value="TreeGrafter"/>
</dbReference>
<dbReference type="GO" id="GO:0000981">
    <property type="term" value="F:DNA-binding transcription factor activity, RNA polymerase II-specific"/>
    <property type="evidence" value="ECO:0007669"/>
    <property type="project" value="InterPro"/>
</dbReference>
<proteinExistence type="predicted"/>
<dbReference type="Gene3D" id="4.10.240.10">
    <property type="entry name" value="Zn(2)-C6 fungal-type DNA-binding domain"/>
    <property type="match status" value="1"/>
</dbReference>
<keyword evidence="5" id="KW-1185">Reference proteome</keyword>
<dbReference type="PROSITE" id="PS50048">
    <property type="entry name" value="ZN2_CY6_FUNGAL_2"/>
    <property type="match status" value="1"/>
</dbReference>
<evidence type="ECO:0000256" key="2">
    <source>
        <dbReference type="SAM" id="MobiDB-lite"/>
    </source>
</evidence>
<dbReference type="AlphaFoldDB" id="A0A4Y8CL16"/>
<dbReference type="InterPro" id="IPR036864">
    <property type="entry name" value="Zn2-C6_fun-type_DNA-bd_sf"/>
</dbReference>
<dbReference type="PANTHER" id="PTHR31668:SF4">
    <property type="entry name" value="TRANSCRIPTIONAL ACTIVATOR PROTEIN DAL81"/>
    <property type="match status" value="1"/>
</dbReference>
<keyword evidence="1" id="KW-0539">Nucleus</keyword>
<comment type="caution">
    <text evidence="4">The sequence shown here is derived from an EMBL/GenBank/DDBJ whole genome shotgun (WGS) entry which is preliminary data.</text>
</comment>
<feature type="domain" description="Zn(2)-C6 fungal-type" evidence="3">
    <location>
        <begin position="16"/>
        <end position="46"/>
    </location>
</feature>
<evidence type="ECO:0000256" key="1">
    <source>
        <dbReference type="ARBA" id="ARBA00023242"/>
    </source>
</evidence>
<protein>
    <recommendedName>
        <fullName evidence="3">Zn(2)-C6 fungal-type domain-containing protein</fullName>
    </recommendedName>
</protein>
<dbReference type="PANTHER" id="PTHR31668">
    <property type="entry name" value="GLUCOSE TRANSPORT TRANSCRIPTION REGULATOR RGT1-RELATED-RELATED"/>
    <property type="match status" value="1"/>
</dbReference>
<dbReference type="InterPro" id="IPR050797">
    <property type="entry name" value="Carb_Metab_Trans_Reg"/>
</dbReference>
<dbReference type="CDD" id="cd00067">
    <property type="entry name" value="GAL4"/>
    <property type="match status" value="1"/>
</dbReference>
<organism evidence="4 5">
    <name type="scientific">Botryotinia calthae</name>
    <dbReference type="NCBI Taxonomy" id="38488"/>
    <lineage>
        <taxon>Eukaryota</taxon>
        <taxon>Fungi</taxon>
        <taxon>Dikarya</taxon>
        <taxon>Ascomycota</taxon>
        <taxon>Pezizomycotina</taxon>
        <taxon>Leotiomycetes</taxon>
        <taxon>Helotiales</taxon>
        <taxon>Sclerotiniaceae</taxon>
        <taxon>Botryotinia</taxon>
    </lineage>
</organism>
<sequence length="441" mass="48861">MDSTGKQKNNAAKHRACDECRTRKLACSKDSDGCERCLRENISCHYSQQKQMGRPRKRQFIETIRDEPLNTPSSPQPLLDDGTLLPFFGDELYNFDDNHFAEPYYTNSNFNEFDPAQQFPQTLPLDTPHPIWASNADDGRNIWQFGTRDMPGPATIEFSNVNVENLSETQLEANQESGLLMGSNPSSSSPSGSGSGSGGPFPISGDYCSCLSSMYLSLSALHQFPSEIDEALKVVRGASIVVSKAIWCPSCGAIALISPTPPIEAFQNTMLIGTILPIIANGYGRLLKMVDEATSEAIAKGQTKIFRYLEYDGLCEHQRPINEAVECIGNALPMADREMQPAEWRTTVRALLRADIYGHDQPGFKYKGLRDIISEMEQRQNARHNILDAQVAAGVRSLEHDHFPDLNVTDSTARQCYGEKTRVCLEILKIAKMAVDSIVIA</sequence>
<evidence type="ECO:0000259" key="3">
    <source>
        <dbReference type="PROSITE" id="PS50048"/>
    </source>
</evidence>
<dbReference type="STRING" id="38488.A0A4Y8CL16"/>
<accession>A0A4Y8CL16</accession>
<dbReference type="PROSITE" id="PS00463">
    <property type="entry name" value="ZN2_CY6_FUNGAL_1"/>
    <property type="match status" value="1"/>
</dbReference>
<dbReference type="OrthoDB" id="3498215at2759"/>
<reference evidence="4 5" key="1">
    <citation type="submission" date="2017-11" db="EMBL/GenBank/DDBJ databases">
        <title>Comparative genomics of Botrytis spp.</title>
        <authorList>
            <person name="Valero-Jimenez C.A."/>
            <person name="Tapia P."/>
            <person name="Veloso J."/>
            <person name="Silva-Moreno E."/>
            <person name="Staats M."/>
            <person name="Valdes J.H."/>
            <person name="Van Kan J.A.L."/>
        </authorList>
    </citation>
    <scope>NUCLEOTIDE SEQUENCE [LARGE SCALE GENOMIC DNA]</scope>
    <source>
        <strain evidence="4 5">MUCL2830</strain>
    </source>
</reference>
<dbReference type="GO" id="GO:0005634">
    <property type="term" value="C:nucleus"/>
    <property type="evidence" value="ECO:0007669"/>
    <property type="project" value="TreeGrafter"/>
</dbReference>